<sequence length="219" mass="25516">MFAWLIVFASIDRYLSSSRDARRRQFCATKTVRRAICILGIIVCLSYSQALYCYEANLPIASSPCYAKSDQCRVFNDWFFLVFYNLTPPVIMLIFGALTLKNLRHAQQRQIQAVSSTTMDRSIRYRKRDFQLIIMLLTQVILFTITILPHSAQRIYSTLTSNFVKTSLTIATDNLWYQSAVILTSLPTSITFYLCILSTKRFREELCIITQLVYRKMKY</sequence>
<feature type="domain" description="G-protein coupled receptors family 1 profile" evidence="9">
    <location>
        <begin position="1"/>
        <end position="195"/>
    </location>
</feature>
<feature type="transmembrane region" description="Helical" evidence="8">
    <location>
        <begin position="175"/>
        <end position="196"/>
    </location>
</feature>
<dbReference type="GO" id="GO:0005886">
    <property type="term" value="C:plasma membrane"/>
    <property type="evidence" value="ECO:0007669"/>
    <property type="project" value="TreeGrafter"/>
</dbReference>
<evidence type="ECO:0000256" key="7">
    <source>
        <dbReference type="ARBA" id="ARBA00023224"/>
    </source>
</evidence>
<keyword evidence="4" id="KW-0297">G-protein coupled receptor</keyword>
<keyword evidence="5 8" id="KW-0472">Membrane</keyword>
<evidence type="ECO:0000313" key="11">
    <source>
        <dbReference type="EMBL" id="CAF4344433.1"/>
    </source>
</evidence>
<keyword evidence="3 8" id="KW-1133">Transmembrane helix</keyword>
<comment type="caution">
    <text evidence="10">The sequence shown here is derived from an EMBL/GenBank/DDBJ whole genome shotgun (WGS) entry which is preliminary data.</text>
</comment>
<dbReference type="InterPro" id="IPR017452">
    <property type="entry name" value="GPCR_Rhodpsn_7TM"/>
</dbReference>
<keyword evidence="6" id="KW-0675">Receptor</keyword>
<keyword evidence="7" id="KW-0807">Transducer</keyword>
<accession>A0A815RKK4</accession>
<evidence type="ECO:0000256" key="6">
    <source>
        <dbReference type="ARBA" id="ARBA00023170"/>
    </source>
</evidence>
<feature type="transmembrane region" description="Helical" evidence="8">
    <location>
        <begin position="32"/>
        <end position="52"/>
    </location>
</feature>
<evidence type="ECO:0000313" key="12">
    <source>
        <dbReference type="Proteomes" id="UP000663829"/>
    </source>
</evidence>
<evidence type="ECO:0000256" key="8">
    <source>
        <dbReference type="SAM" id="Phobius"/>
    </source>
</evidence>
<name>A0A815RKK4_9BILA</name>
<dbReference type="SUPFAM" id="SSF81321">
    <property type="entry name" value="Family A G protein-coupled receptor-like"/>
    <property type="match status" value="1"/>
</dbReference>
<dbReference type="AlphaFoldDB" id="A0A815RKK4"/>
<gene>
    <name evidence="10" type="ORF">GPM918_LOCUS35754</name>
    <name evidence="11" type="ORF">SRO942_LOCUS36479</name>
</gene>
<dbReference type="Gene3D" id="1.20.1070.10">
    <property type="entry name" value="Rhodopsin 7-helix transmembrane proteins"/>
    <property type="match status" value="1"/>
</dbReference>
<protein>
    <recommendedName>
        <fullName evidence="9">G-protein coupled receptors family 1 profile domain-containing protein</fullName>
    </recommendedName>
</protein>
<evidence type="ECO:0000259" key="9">
    <source>
        <dbReference type="PROSITE" id="PS50262"/>
    </source>
</evidence>
<dbReference type="EMBL" id="CAJOBC010086473">
    <property type="protein sequence ID" value="CAF4344433.1"/>
    <property type="molecule type" value="Genomic_DNA"/>
</dbReference>
<keyword evidence="12" id="KW-1185">Reference proteome</keyword>
<reference evidence="10" key="1">
    <citation type="submission" date="2021-02" db="EMBL/GenBank/DDBJ databases">
        <authorList>
            <person name="Nowell W R."/>
        </authorList>
    </citation>
    <scope>NUCLEOTIDE SEQUENCE</scope>
</reference>
<dbReference type="Proteomes" id="UP000681722">
    <property type="component" value="Unassembled WGS sequence"/>
</dbReference>
<evidence type="ECO:0000313" key="10">
    <source>
        <dbReference type="EMBL" id="CAF1478963.1"/>
    </source>
</evidence>
<feature type="transmembrane region" description="Helical" evidence="8">
    <location>
        <begin position="78"/>
        <end position="100"/>
    </location>
</feature>
<feature type="transmembrane region" description="Helical" evidence="8">
    <location>
        <begin position="130"/>
        <end position="148"/>
    </location>
</feature>
<evidence type="ECO:0000256" key="3">
    <source>
        <dbReference type="ARBA" id="ARBA00022989"/>
    </source>
</evidence>
<dbReference type="OrthoDB" id="10039563at2759"/>
<dbReference type="PANTHER" id="PTHR24243">
    <property type="entry name" value="G-PROTEIN COUPLED RECEPTOR"/>
    <property type="match status" value="1"/>
</dbReference>
<dbReference type="Proteomes" id="UP000663829">
    <property type="component" value="Unassembled WGS sequence"/>
</dbReference>
<evidence type="ECO:0000256" key="1">
    <source>
        <dbReference type="ARBA" id="ARBA00004141"/>
    </source>
</evidence>
<evidence type="ECO:0000256" key="2">
    <source>
        <dbReference type="ARBA" id="ARBA00022692"/>
    </source>
</evidence>
<dbReference type="EMBL" id="CAJNOQ010020993">
    <property type="protein sequence ID" value="CAF1478963.1"/>
    <property type="molecule type" value="Genomic_DNA"/>
</dbReference>
<evidence type="ECO:0000256" key="4">
    <source>
        <dbReference type="ARBA" id="ARBA00023040"/>
    </source>
</evidence>
<evidence type="ECO:0000256" key="5">
    <source>
        <dbReference type="ARBA" id="ARBA00023136"/>
    </source>
</evidence>
<dbReference type="PROSITE" id="PS50262">
    <property type="entry name" value="G_PROTEIN_RECEP_F1_2"/>
    <property type="match status" value="1"/>
</dbReference>
<comment type="subcellular location">
    <subcellularLocation>
        <location evidence="1">Membrane</location>
        <topology evidence="1">Multi-pass membrane protein</topology>
    </subcellularLocation>
</comment>
<dbReference type="PANTHER" id="PTHR24243:SF233">
    <property type="entry name" value="THYROTROPIN-RELEASING HORMONE RECEPTOR"/>
    <property type="match status" value="1"/>
</dbReference>
<dbReference type="GO" id="GO:0004930">
    <property type="term" value="F:G protein-coupled receptor activity"/>
    <property type="evidence" value="ECO:0007669"/>
    <property type="project" value="UniProtKB-KW"/>
</dbReference>
<keyword evidence="2 8" id="KW-0812">Transmembrane</keyword>
<proteinExistence type="predicted"/>
<organism evidence="10 12">
    <name type="scientific">Didymodactylos carnosus</name>
    <dbReference type="NCBI Taxonomy" id="1234261"/>
    <lineage>
        <taxon>Eukaryota</taxon>
        <taxon>Metazoa</taxon>
        <taxon>Spiralia</taxon>
        <taxon>Gnathifera</taxon>
        <taxon>Rotifera</taxon>
        <taxon>Eurotatoria</taxon>
        <taxon>Bdelloidea</taxon>
        <taxon>Philodinida</taxon>
        <taxon>Philodinidae</taxon>
        <taxon>Didymodactylos</taxon>
    </lineage>
</organism>